<dbReference type="Pfam" id="PF19279">
    <property type="entry name" value="YegS_C"/>
    <property type="match status" value="1"/>
</dbReference>
<evidence type="ECO:0000256" key="3">
    <source>
        <dbReference type="ARBA" id="ARBA00022679"/>
    </source>
</evidence>
<evidence type="ECO:0000313" key="11">
    <source>
        <dbReference type="Proteomes" id="UP000608890"/>
    </source>
</evidence>
<organism evidence="10 11">
    <name type="scientific">Micromonospora sonchi</name>
    <dbReference type="NCBI Taxonomy" id="1763543"/>
    <lineage>
        <taxon>Bacteria</taxon>
        <taxon>Bacillati</taxon>
        <taxon>Actinomycetota</taxon>
        <taxon>Actinomycetes</taxon>
        <taxon>Micromonosporales</taxon>
        <taxon>Micromonosporaceae</taxon>
        <taxon>Micromonospora</taxon>
    </lineage>
</organism>
<keyword evidence="11" id="KW-1185">Reference proteome</keyword>
<name>A0A917U6K5_9ACTN</name>
<evidence type="ECO:0000256" key="7">
    <source>
        <dbReference type="ARBA" id="ARBA00023209"/>
    </source>
</evidence>
<sequence length="306" mass="32788">MVADDGERVVCIVNPTSGVQRRRMIEQRLAAELPAADCWRTRYPGHGIELGRRAVLDGYRTVIAVGGDGTLSDVANGVLEAGDEKVRLGYVPAGTCNDFARGRAPVANLGCLLDRTRDRETDVGAVTFSRADGTSAHRFFLASCTAGLVSVIGRAFTEKTPVNRVLKRLNLQFAEAASSARVLAGWKPVEVRLDMDGERSRQAVTNIAVLKVPYIAGGLTFGSAEPPEAGHLDVVQALGVGRIGVIGLMWQVFRGNAGGHPAIRRRQVRTLRIDADTPLPLEVDGEIVGYTPAAFSVHPSRLLTVV</sequence>
<dbReference type="Pfam" id="PF00781">
    <property type="entry name" value="DAGK_cat"/>
    <property type="match status" value="1"/>
</dbReference>
<dbReference type="EMBL" id="BMNB01000034">
    <property type="protein sequence ID" value="GGM61201.1"/>
    <property type="molecule type" value="Genomic_DNA"/>
</dbReference>
<keyword evidence="8" id="KW-1208">Phospholipid metabolism</keyword>
<dbReference type="GO" id="GO:0016301">
    <property type="term" value="F:kinase activity"/>
    <property type="evidence" value="ECO:0007669"/>
    <property type="project" value="UniProtKB-KW"/>
</dbReference>
<comment type="caution">
    <text evidence="10">The sequence shown here is derived from an EMBL/GenBank/DDBJ whole genome shotgun (WGS) entry which is preliminary data.</text>
</comment>
<evidence type="ECO:0000256" key="4">
    <source>
        <dbReference type="ARBA" id="ARBA00022741"/>
    </source>
</evidence>
<comment type="similarity">
    <text evidence="2">Belongs to the diacylglycerol/lipid kinase family.</text>
</comment>
<keyword evidence="6" id="KW-0067">ATP-binding</keyword>
<evidence type="ECO:0000313" key="10">
    <source>
        <dbReference type="EMBL" id="GGM61201.1"/>
    </source>
</evidence>
<keyword evidence="5" id="KW-0418">Kinase</keyword>
<dbReference type="Proteomes" id="UP000608890">
    <property type="component" value="Unassembled WGS sequence"/>
</dbReference>
<keyword evidence="7" id="KW-0443">Lipid metabolism</keyword>
<keyword evidence="7" id="KW-0444">Lipid biosynthesis</keyword>
<dbReference type="Gene3D" id="3.40.50.10330">
    <property type="entry name" value="Probable inorganic polyphosphate/atp-NAD kinase, domain 1"/>
    <property type="match status" value="1"/>
</dbReference>
<evidence type="ECO:0000256" key="5">
    <source>
        <dbReference type="ARBA" id="ARBA00022777"/>
    </source>
</evidence>
<evidence type="ECO:0000256" key="1">
    <source>
        <dbReference type="ARBA" id="ARBA00001946"/>
    </source>
</evidence>
<keyword evidence="3" id="KW-0808">Transferase</keyword>
<gene>
    <name evidence="10" type="ORF">GCM10011608_52820</name>
</gene>
<dbReference type="InterPro" id="IPR045540">
    <property type="entry name" value="YegS/DAGK_C"/>
</dbReference>
<feature type="domain" description="DAGKc" evidence="9">
    <location>
        <begin position="4"/>
        <end position="101"/>
    </location>
</feature>
<reference evidence="10" key="2">
    <citation type="submission" date="2020-09" db="EMBL/GenBank/DDBJ databases">
        <authorList>
            <person name="Sun Q."/>
            <person name="Zhou Y."/>
        </authorList>
    </citation>
    <scope>NUCLEOTIDE SEQUENCE</scope>
    <source>
        <strain evidence="10">CGMCC 4.7312</strain>
    </source>
</reference>
<dbReference type="InterPro" id="IPR050187">
    <property type="entry name" value="Lipid_Phosphate_FormReg"/>
</dbReference>
<proteinExistence type="inferred from homology"/>
<comment type="cofactor">
    <cofactor evidence="1">
        <name>Mg(2+)</name>
        <dbReference type="ChEBI" id="CHEBI:18420"/>
    </cofactor>
</comment>
<dbReference type="InterPro" id="IPR001206">
    <property type="entry name" value="Diacylglycerol_kinase_cat_dom"/>
</dbReference>
<dbReference type="SMART" id="SM00046">
    <property type="entry name" value="DAGKc"/>
    <property type="match status" value="1"/>
</dbReference>
<keyword evidence="4" id="KW-0547">Nucleotide-binding</keyword>
<reference evidence="10" key="1">
    <citation type="journal article" date="2014" name="Int. J. Syst. Evol. Microbiol.">
        <title>Complete genome sequence of Corynebacterium casei LMG S-19264T (=DSM 44701T), isolated from a smear-ripened cheese.</title>
        <authorList>
            <consortium name="US DOE Joint Genome Institute (JGI-PGF)"/>
            <person name="Walter F."/>
            <person name="Albersmeier A."/>
            <person name="Kalinowski J."/>
            <person name="Ruckert C."/>
        </authorList>
    </citation>
    <scope>NUCLEOTIDE SEQUENCE</scope>
    <source>
        <strain evidence="10">CGMCC 4.7312</strain>
    </source>
</reference>
<dbReference type="PROSITE" id="PS50146">
    <property type="entry name" value="DAGK"/>
    <property type="match status" value="1"/>
</dbReference>
<dbReference type="RefSeq" id="WP_189049055.1">
    <property type="nucleotide sequence ID" value="NZ_BMNB01000034.1"/>
</dbReference>
<dbReference type="GO" id="GO:0008654">
    <property type="term" value="P:phospholipid biosynthetic process"/>
    <property type="evidence" value="ECO:0007669"/>
    <property type="project" value="UniProtKB-KW"/>
</dbReference>
<dbReference type="PANTHER" id="PTHR12358:SF54">
    <property type="entry name" value="SPHINGOSINE KINASE RELATED PROTEIN"/>
    <property type="match status" value="1"/>
</dbReference>
<dbReference type="SUPFAM" id="SSF111331">
    <property type="entry name" value="NAD kinase/diacylglycerol kinase-like"/>
    <property type="match status" value="1"/>
</dbReference>
<evidence type="ECO:0000256" key="8">
    <source>
        <dbReference type="ARBA" id="ARBA00023264"/>
    </source>
</evidence>
<evidence type="ECO:0000256" key="6">
    <source>
        <dbReference type="ARBA" id="ARBA00022840"/>
    </source>
</evidence>
<dbReference type="InterPro" id="IPR016064">
    <property type="entry name" value="NAD/diacylglycerol_kinase_sf"/>
</dbReference>
<protein>
    <recommendedName>
        <fullName evidence="9">DAGKc domain-containing protein</fullName>
    </recommendedName>
</protein>
<evidence type="ECO:0000256" key="2">
    <source>
        <dbReference type="ARBA" id="ARBA00005983"/>
    </source>
</evidence>
<dbReference type="AlphaFoldDB" id="A0A917U6K5"/>
<dbReference type="GO" id="GO:0005524">
    <property type="term" value="F:ATP binding"/>
    <property type="evidence" value="ECO:0007669"/>
    <property type="project" value="UniProtKB-KW"/>
</dbReference>
<dbReference type="Gene3D" id="2.60.200.40">
    <property type="match status" value="1"/>
</dbReference>
<accession>A0A917U6K5</accession>
<evidence type="ECO:0000259" key="9">
    <source>
        <dbReference type="PROSITE" id="PS50146"/>
    </source>
</evidence>
<dbReference type="InterPro" id="IPR017438">
    <property type="entry name" value="ATP-NAD_kinase_N"/>
</dbReference>
<keyword evidence="7" id="KW-0594">Phospholipid biosynthesis</keyword>
<dbReference type="PANTHER" id="PTHR12358">
    <property type="entry name" value="SPHINGOSINE KINASE"/>
    <property type="match status" value="1"/>
</dbReference>